<evidence type="ECO:0000256" key="1">
    <source>
        <dbReference type="ARBA" id="ARBA00034117"/>
    </source>
</evidence>
<proteinExistence type="inferred from homology"/>
<name>A0AAW9JSQ4_CARML</name>
<organism evidence="4 5">
    <name type="scientific">Carnobacterium maltaromaticum</name>
    <name type="common">Carnobacterium piscicola</name>
    <dbReference type="NCBI Taxonomy" id="2751"/>
    <lineage>
        <taxon>Bacteria</taxon>
        <taxon>Bacillati</taxon>
        <taxon>Bacillota</taxon>
        <taxon>Bacilli</taxon>
        <taxon>Lactobacillales</taxon>
        <taxon>Carnobacteriaceae</taxon>
        <taxon>Carnobacterium</taxon>
    </lineage>
</organism>
<comment type="similarity">
    <text evidence="1">In the N-terminal section; belongs to the LXG family.</text>
</comment>
<evidence type="ECO:0000259" key="3">
    <source>
        <dbReference type="PROSITE" id="PS51756"/>
    </source>
</evidence>
<dbReference type="AlphaFoldDB" id="A0AAW9JSQ4"/>
<feature type="coiled-coil region" evidence="2">
    <location>
        <begin position="92"/>
        <end position="119"/>
    </location>
</feature>
<dbReference type="Pfam" id="PF04740">
    <property type="entry name" value="LXG"/>
    <property type="match status" value="1"/>
</dbReference>
<dbReference type="Pfam" id="PF14436">
    <property type="entry name" value="EndoU_bacteria"/>
    <property type="match status" value="1"/>
</dbReference>
<dbReference type="InterPro" id="IPR029501">
    <property type="entry name" value="EndoU_bac"/>
</dbReference>
<evidence type="ECO:0000313" key="5">
    <source>
        <dbReference type="Proteomes" id="UP001290462"/>
    </source>
</evidence>
<accession>A0AAW9JSQ4</accession>
<feature type="domain" description="LXG" evidence="3">
    <location>
        <begin position="1"/>
        <end position="224"/>
    </location>
</feature>
<dbReference type="EMBL" id="JAVBVO010000004">
    <property type="protein sequence ID" value="MDZ5759845.1"/>
    <property type="molecule type" value="Genomic_DNA"/>
</dbReference>
<keyword evidence="2" id="KW-0175">Coiled coil</keyword>
<dbReference type="Proteomes" id="UP001290462">
    <property type="component" value="Unassembled WGS sequence"/>
</dbReference>
<dbReference type="InterPro" id="IPR006829">
    <property type="entry name" value="LXG_dom"/>
</dbReference>
<sequence>MPKIDYQELKSLSDELTGLRQTTVSHLEDYEQSNDAFTSDTILTGTAWDSGKGYHKNYKIISRSIFNALYDIDDAFKAHLAAFKAVVGEAENRLDTDELVELENELRRLQTQKLEFMEAMAEVFKDVPILKDFFAQNTMNGTIKEIELLKRYEHFENTTQGSFDGVYETIGAITEALAFMGESKNFAGGSKGYNEVNFAALGWHQQLDKYNQANEEDRYEIREIKTKYGTFYQVLKNGKVQKEASEALQYSELLDALGGMAKLTPEILKILVGLDDVEILLDDGSTTVQKMGSSIWILLSVLPPDKIKDILKSAKLAKNSGKALDGIHITEKQWKEYKALDKSKDAIKMGKENKIIINGIESIHDLKNTDIFTDKALNHIFIGEVNKKGLATGYHYDGLEDTVGKIIKGTESKPNKFGVYEAKVEVNGVPKLTNNGKSTFFPDNWSSQQVVDAINEAFSNKNFIEGSFNTYTGTTKSGMKISFFVGKDGKIISAFPIL</sequence>
<dbReference type="GO" id="GO:0004519">
    <property type="term" value="F:endonuclease activity"/>
    <property type="evidence" value="ECO:0007669"/>
    <property type="project" value="InterPro"/>
</dbReference>
<protein>
    <submittedName>
        <fullName evidence="4">EndoU domain-containing protein</fullName>
    </submittedName>
</protein>
<gene>
    <name evidence="4" type="ORF">RAK27_14380</name>
</gene>
<dbReference type="RefSeq" id="WP_322809454.1">
    <property type="nucleotide sequence ID" value="NZ_JAVBVO010000004.1"/>
</dbReference>
<evidence type="ECO:0000313" key="4">
    <source>
        <dbReference type="EMBL" id="MDZ5759845.1"/>
    </source>
</evidence>
<evidence type="ECO:0000256" key="2">
    <source>
        <dbReference type="SAM" id="Coils"/>
    </source>
</evidence>
<comment type="caution">
    <text evidence="4">The sequence shown here is derived from an EMBL/GenBank/DDBJ whole genome shotgun (WGS) entry which is preliminary data.</text>
</comment>
<dbReference type="PROSITE" id="PS51756">
    <property type="entry name" value="LXG"/>
    <property type="match status" value="1"/>
</dbReference>
<reference evidence="4" key="1">
    <citation type="submission" date="2023-08" db="EMBL/GenBank/DDBJ databases">
        <title>Genomic characterization of piscicolin 126 produced by Carnobacterium maltaromaticum CM22 strain isolated from salmon (Salmo salar).</title>
        <authorList>
            <person name="Gonzalez-Gragera E."/>
            <person name="Garcia-Lopez J.D."/>
            <person name="Teso-Perez C."/>
            <person name="Gimenez-Hernandez I."/>
            <person name="Peralta-Sanchez J.M."/>
            <person name="Valdivia E."/>
            <person name="Montalban-Lopez M."/>
            <person name="Martin-Platero A.M."/>
            <person name="Banos A."/>
            <person name="Martinez-Bueno M."/>
        </authorList>
    </citation>
    <scope>NUCLEOTIDE SEQUENCE</scope>
    <source>
        <strain evidence="4">CM22</strain>
    </source>
</reference>